<evidence type="ECO:0000313" key="7">
    <source>
        <dbReference type="Proteomes" id="UP000225379"/>
    </source>
</evidence>
<keyword evidence="7" id="KW-1185">Reference proteome</keyword>
<comment type="catalytic activity">
    <reaction evidence="4">
        <text>biotin + L-lysyl-[protein] + ATP = N(6)-biotinyl-L-lysyl-[protein] + AMP + diphosphate + H(+)</text>
        <dbReference type="Rhea" id="RHEA:11756"/>
        <dbReference type="Rhea" id="RHEA-COMP:9752"/>
        <dbReference type="Rhea" id="RHEA-COMP:10505"/>
        <dbReference type="ChEBI" id="CHEBI:15378"/>
        <dbReference type="ChEBI" id="CHEBI:29969"/>
        <dbReference type="ChEBI" id="CHEBI:30616"/>
        <dbReference type="ChEBI" id="CHEBI:33019"/>
        <dbReference type="ChEBI" id="CHEBI:57586"/>
        <dbReference type="ChEBI" id="CHEBI:83144"/>
        <dbReference type="ChEBI" id="CHEBI:456215"/>
        <dbReference type="EC" id="6.3.4.15"/>
    </reaction>
</comment>
<evidence type="ECO:0000259" key="5">
    <source>
        <dbReference type="PROSITE" id="PS51733"/>
    </source>
</evidence>
<evidence type="ECO:0000256" key="4">
    <source>
        <dbReference type="ARBA" id="ARBA00047846"/>
    </source>
</evidence>
<protein>
    <recommendedName>
        <fullName evidence="3">biotin--[biotin carboxyl-carrier protein] ligase</fullName>
        <ecNumber evidence="3">6.3.4.15</ecNumber>
    </recommendedName>
</protein>
<comment type="caution">
    <text evidence="6">The sequence shown here is derived from an EMBL/GenBank/DDBJ whole genome shotgun (WGS) entry which is preliminary data.</text>
</comment>
<dbReference type="EC" id="6.3.4.15" evidence="3"/>
<gene>
    <name evidence="6" type="ORF">CRT60_25705</name>
</gene>
<keyword evidence="2" id="KW-0092">Biotin</keyword>
<dbReference type="InterPro" id="IPR004408">
    <property type="entry name" value="Biotin_CoA_COase_ligase"/>
</dbReference>
<reference evidence="7" key="1">
    <citation type="submission" date="2017-10" db="EMBL/GenBank/DDBJ databases">
        <authorList>
            <person name="Kravchenko I.K."/>
            <person name="Grouzdev D.S."/>
        </authorList>
    </citation>
    <scope>NUCLEOTIDE SEQUENCE [LARGE SCALE GENOMIC DNA]</scope>
    <source>
        <strain evidence="7">B2</strain>
    </source>
</reference>
<dbReference type="GO" id="GO:0004077">
    <property type="term" value="F:biotin--[biotin carboxyl-carrier protein] ligase activity"/>
    <property type="evidence" value="ECO:0007669"/>
    <property type="project" value="UniProtKB-EC"/>
</dbReference>
<feature type="domain" description="BPL/LPL catalytic" evidence="5">
    <location>
        <begin position="4"/>
        <end position="194"/>
    </location>
</feature>
<dbReference type="AlphaFoldDB" id="A0A2B8AWG9"/>
<evidence type="ECO:0000256" key="3">
    <source>
        <dbReference type="ARBA" id="ARBA00024227"/>
    </source>
</evidence>
<dbReference type="PANTHER" id="PTHR12835:SF5">
    <property type="entry name" value="BIOTIN--PROTEIN LIGASE"/>
    <property type="match status" value="1"/>
</dbReference>
<dbReference type="PROSITE" id="PS51733">
    <property type="entry name" value="BPL_LPL_CATALYTIC"/>
    <property type="match status" value="1"/>
</dbReference>
<dbReference type="InterPro" id="IPR004143">
    <property type="entry name" value="BPL_LPL_catalytic"/>
</dbReference>
<proteinExistence type="predicted"/>
<dbReference type="Pfam" id="PF02237">
    <property type="entry name" value="BPL_C"/>
    <property type="match status" value="1"/>
</dbReference>
<dbReference type="Gene3D" id="2.30.30.100">
    <property type="match status" value="1"/>
</dbReference>
<dbReference type="InterPro" id="IPR003142">
    <property type="entry name" value="BPL_C"/>
</dbReference>
<accession>A0A2B8AWG9</accession>
<dbReference type="CDD" id="cd16442">
    <property type="entry name" value="BPL"/>
    <property type="match status" value="1"/>
</dbReference>
<dbReference type="Proteomes" id="UP000225379">
    <property type="component" value="Unassembled WGS sequence"/>
</dbReference>
<dbReference type="RefSeq" id="WP_098739373.1">
    <property type="nucleotide sequence ID" value="NZ_PDKW01000043.1"/>
</dbReference>
<organism evidence="6 7">
    <name type="scientific">Azospirillum palustre</name>
    <dbReference type="NCBI Taxonomy" id="2044885"/>
    <lineage>
        <taxon>Bacteria</taxon>
        <taxon>Pseudomonadati</taxon>
        <taxon>Pseudomonadota</taxon>
        <taxon>Alphaproteobacteria</taxon>
        <taxon>Rhodospirillales</taxon>
        <taxon>Azospirillaceae</taxon>
        <taxon>Azospirillum</taxon>
    </lineage>
</organism>
<evidence type="ECO:0000256" key="2">
    <source>
        <dbReference type="ARBA" id="ARBA00023267"/>
    </source>
</evidence>
<keyword evidence="1 6" id="KW-0436">Ligase</keyword>
<dbReference type="GO" id="GO:0005737">
    <property type="term" value="C:cytoplasm"/>
    <property type="evidence" value="ECO:0007669"/>
    <property type="project" value="TreeGrafter"/>
</dbReference>
<evidence type="ECO:0000256" key="1">
    <source>
        <dbReference type="ARBA" id="ARBA00022598"/>
    </source>
</evidence>
<dbReference type="SUPFAM" id="SSF55681">
    <property type="entry name" value="Class II aaRS and biotin synthetases"/>
    <property type="match status" value="1"/>
</dbReference>
<dbReference type="OrthoDB" id="9807064at2"/>
<dbReference type="Pfam" id="PF03099">
    <property type="entry name" value="BPL_LplA_LipB"/>
    <property type="match status" value="1"/>
</dbReference>
<sequence length="270" mass="28555">MTSSLEAEAARLRLPPGFQIKAFDSVGSTNDEAKALSRSGAPEGTIVWARRQESGRGRRGRAWTSPEGNLYSTTILRPGLPPAEAAQVSFVAALAIAETAESVLPDPGGVRCKWPNDVLVHDRKLSGILLESEPAPDGKVAWVVLGVGINLRHFPPTADYGATSLIAEGAPPMGPGSLLEVYAGHLAAWYGRWRAHGFGPVRDAWMSRAKGLGGPILIRLADRTIPGTFADLDSDGVLLLDPTDGGPRQRIAAGDVFFAPPPTDPRPSDS</sequence>
<dbReference type="EMBL" id="PDKW01000043">
    <property type="protein sequence ID" value="PGH53294.1"/>
    <property type="molecule type" value="Genomic_DNA"/>
</dbReference>
<evidence type="ECO:0000313" key="6">
    <source>
        <dbReference type="EMBL" id="PGH53294.1"/>
    </source>
</evidence>
<dbReference type="InterPro" id="IPR045864">
    <property type="entry name" value="aa-tRNA-synth_II/BPL/LPL"/>
</dbReference>
<name>A0A2B8AWG9_9PROT</name>
<dbReference type="NCBIfam" id="TIGR00121">
    <property type="entry name" value="birA_ligase"/>
    <property type="match status" value="1"/>
</dbReference>
<dbReference type="PANTHER" id="PTHR12835">
    <property type="entry name" value="BIOTIN PROTEIN LIGASE"/>
    <property type="match status" value="1"/>
</dbReference>
<dbReference type="Gene3D" id="3.30.930.10">
    <property type="entry name" value="Bira Bifunctional Protein, Domain 2"/>
    <property type="match status" value="1"/>
</dbReference>